<feature type="domain" description="CCHC-type" evidence="1">
    <location>
        <begin position="100"/>
        <end position="116"/>
    </location>
</feature>
<evidence type="ECO:0000313" key="2">
    <source>
        <dbReference type="EMBL" id="JAU00812.1"/>
    </source>
</evidence>
<dbReference type="EMBL" id="GFAA01002623">
    <property type="protein sequence ID" value="JAU00812.1"/>
    <property type="molecule type" value="mRNA"/>
</dbReference>
<proteinExistence type="evidence at transcript level"/>
<dbReference type="GO" id="GO:0002218">
    <property type="term" value="P:activation of innate immune response"/>
    <property type="evidence" value="ECO:0007669"/>
    <property type="project" value="InterPro"/>
</dbReference>
<feature type="non-terminal residue" evidence="2">
    <location>
        <position position="232"/>
    </location>
</feature>
<feature type="domain" description="CCHC-type" evidence="1">
    <location>
        <begin position="82"/>
        <end position="98"/>
    </location>
</feature>
<accession>A0A1E1XPB8</accession>
<dbReference type="AlphaFoldDB" id="A0A1E1XPB8"/>
<dbReference type="InterPro" id="IPR001878">
    <property type="entry name" value="Znf_CCHC"/>
</dbReference>
<reference evidence="2" key="2">
    <citation type="journal article" date="2017" name="Front. Cell. Infect. Microbiol.">
        <title>Analysis of the Salivary Gland Transcriptome of Unfed and Partially Fed Amblyomma sculptum Ticks and Descriptive Proteome of the Saliva.</title>
        <authorList>
            <person name="Esteves E."/>
            <person name="Maruyama S.R."/>
            <person name="Kawahara R."/>
            <person name="Fujita A."/>
            <person name="Martins L.A."/>
            <person name="Righi A.A."/>
            <person name="Costa F.B."/>
            <person name="Palmisano G."/>
            <person name="Labruna M.B."/>
            <person name="Sa-Nunes A."/>
            <person name="Ribeiro J.M.C."/>
            <person name="Fogaca A.C."/>
        </authorList>
    </citation>
    <scope>NUCLEOTIDE SEQUENCE</scope>
</reference>
<dbReference type="GO" id="GO:0008270">
    <property type="term" value="F:zinc ion binding"/>
    <property type="evidence" value="ECO:0007669"/>
    <property type="project" value="InterPro"/>
</dbReference>
<dbReference type="PANTHER" id="PTHR22639:SF3">
    <property type="entry name" value="ZINC FINGER CCHC DOMAIN-CONTAINING PROTEIN 3"/>
    <property type="match status" value="1"/>
</dbReference>
<dbReference type="SMART" id="SM00343">
    <property type="entry name" value="ZnF_C2HC"/>
    <property type="match status" value="2"/>
</dbReference>
<dbReference type="GO" id="GO:0003690">
    <property type="term" value="F:double-stranded DNA binding"/>
    <property type="evidence" value="ECO:0007669"/>
    <property type="project" value="InterPro"/>
</dbReference>
<dbReference type="InterPro" id="IPR036875">
    <property type="entry name" value="Znf_CCHC_sf"/>
</dbReference>
<dbReference type="SUPFAM" id="SSF57756">
    <property type="entry name" value="Retrovirus zinc finger-like domains"/>
    <property type="match status" value="1"/>
</dbReference>
<protein>
    <recommendedName>
        <fullName evidence="1">CCHC-type domain-containing protein</fullName>
    </recommendedName>
</protein>
<sequence>MAAPVLFVSVFQLPPSVSDDALSAALSEYGKVRAVTETVLRSKSYVQNRIRVVKLDMRRAPPNFITVAGHRAMLQYRGMKKVCAKCGAEGHFRAACTAVRCGRCGAFGHSPKACEKALKRYGGNHATADCVLPRSHAASTVAAAASQHTNSATAEPLHKAPVLPNEPEACQKEDSDHKVSAIILAANPDVGNVKITTDHEATSEPSTYGTQSDRSLITQRVATALEVSFFEP</sequence>
<dbReference type="PANTHER" id="PTHR22639">
    <property type="entry name" value="GAG-RELATED PROTEIN"/>
    <property type="match status" value="1"/>
</dbReference>
<name>A0A1E1XPB8_AMBSC</name>
<reference evidence="2" key="1">
    <citation type="submission" date="2016-09" db="EMBL/GenBank/DDBJ databases">
        <authorList>
            <person name="Capua I."/>
            <person name="De Benedictis P."/>
            <person name="Joannis T."/>
            <person name="Lombin L.H."/>
            <person name="Cattoli G."/>
        </authorList>
    </citation>
    <scope>NUCLEOTIDE SEQUENCE</scope>
</reference>
<organism evidence="2">
    <name type="scientific">Amblyomma sculptum</name>
    <name type="common">Tick</name>
    <dbReference type="NCBI Taxonomy" id="1581419"/>
    <lineage>
        <taxon>Eukaryota</taxon>
        <taxon>Metazoa</taxon>
        <taxon>Ecdysozoa</taxon>
        <taxon>Arthropoda</taxon>
        <taxon>Chelicerata</taxon>
        <taxon>Arachnida</taxon>
        <taxon>Acari</taxon>
        <taxon>Parasitiformes</taxon>
        <taxon>Ixodida</taxon>
        <taxon>Ixodoidea</taxon>
        <taxon>Ixodidae</taxon>
        <taxon>Amblyomminae</taxon>
        <taxon>Amblyomma</taxon>
    </lineage>
</organism>
<dbReference type="Gene3D" id="4.10.60.10">
    <property type="entry name" value="Zinc finger, CCHC-type"/>
    <property type="match status" value="1"/>
</dbReference>
<evidence type="ECO:0000259" key="1">
    <source>
        <dbReference type="SMART" id="SM00343"/>
    </source>
</evidence>
<dbReference type="InterPro" id="IPR042509">
    <property type="entry name" value="ZCCHC3"/>
</dbReference>
<dbReference type="GO" id="GO:0003723">
    <property type="term" value="F:RNA binding"/>
    <property type="evidence" value="ECO:0007669"/>
    <property type="project" value="InterPro"/>
</dbReference>